<evidence type="ECO:0000313" key="1">
    <source>
        <dbReference type="EMBL" id="VDP81013.1"/>
    </source>
</evidence>
<reference evidence="3" key="1">
    <citation type="submission" date="2016-06" db="UniProtKB">
        <authorList>
            <consortium name="WormBaseParasite"/>
        </authorList>
    </citation>
    <scope>IDENTIFICATION</scope>
</reference>
<evidence type="ECO:0000313" key="3">
    <source>
        <dbReference type="WBParaSite" id="ECPE_0000742101-mRNA-1"/>
    </source>
</evidence>
<name>A0A183AKC0_9TREM</name>
<dbReference type="AlphaFoldDB" id="A0A183AKC0"/>
<proteinExistence type="predicted"/>
<reference evidence="1 2" key="2">
    <citation type="submission" date="2018-11" db="EMBL/GenBank/DDBJ databases">
        <authorList>
            <consortium name="Pathogen Informatics"/>
        </authorList>
    </citation>
    <scope>NUCLEOTIDE SEQUENCE [LARGE SCALE GENOMIC DNA]</scope>
    <source>
        <strain evidence="1 2">Egypt</strain>
    </source>
</reference>
<accession>A0A183AKC0</accession>
<evidence type="ECO:0000313" key="2">
    <source>
        <dbReference type="Proteomes" id="UP000272942"/>
    </source>
</evidence>
<dbReference type="WBParaSite" id="ECPE_0000742101-mRNA-1">
    <property type="protein sequence ID" value="ECPE_0000742101-mRNA-1"/>
    <property type="gene ID" value="ECPE_0000742101"/>
</dbReference>
<gene>
    <name evidence="1" type="ORF">ECPE_LOCUS7405</name>
</gene>
<dbReference type="Proteomes" id="UP000272942">
    <property type="component" value="Unassembled WGS sequence"/>
</dbReference>
<organism evidence="3">
    <name type="scientific">Echinostoma caproni</name>
    <dbReference type="NCBI Taxonomy" id="27848"/>
    <lineage>
        <taxon>Eukaryota</taxon>
        <taxon>Metazoa</taxon>
        <taxon>Spiralia</taxon>
        <taxon>Lophotrochozoa</taxon>
        <taxon>Platyhelminthes</taxon>
        <taxon>Trematoda</taxon>
        <taxon>Digenea</taxon>
        <taxon>Plagiorchiida</taxon>
        <taxon>Echinostomata</taxon>
        <taxon>Echinostomatoidea</taxon>
        <taxon>Echinostomatidae</taxon>
        <taxon>Echinostoma</taxon>
    </lineage>
</organism>
<dbReference type="OrthoDB" id="7392557at2759"/>
<sequence length="363" mass="40710">MGYVYASHKEKVINIVFFACQFYGITVGDSGYHFLDVVIDHDSLWGYVYRRGQTVATVPESDENVMKEELTMLMDRVYERVMGEALGKRFEATVLDSDPIGARVQLSAQLDNGELFWSKRTEIRNAVLQIGLEISELYLHGLVYKNGEVAPWKNAYNDPEGPTSQVLHEQLKETLSRAIQGTPNIPDSAVGHVELLDVNSIVGAQVVVTVDEDKYPWESTEEVLLQMNRSIFSFDPISVRIHGVTGHQFQLLVEKVLCVQSESGVSIPVRFLVSARSPSILGLRAMWLLEGSITLHTNNDMPITSHFQHLIAQCSDDLGGMKSDTEFALFDFDSYSEYYNHPVEGVHELEQPVCSPISEHLLG</sequence>
<dbReference type="EMBL" id="UZAN01044555">
    <property type="protein sequence ID" value="VDP81013.1"/>
    <property type="molecule type" value="Genomic_DNA"/>
</dbReference>
<protein>
    <submittedName>
        <fullName evidence="3">Tudor domain-containing protein</fullName>
    </submittedName>
</protein>
<keyword evidence="2" id="KW-1185">Reference proteome</keyword>